<dbReference type="PANTHER" id="PTHR42928">
    <property type="entry name" value="TRICARBOXYLATE-BINDING PROTEIN"/>
    <property type="match status" value="1"/>
</dbReference>
<keyword evidence="2" id="KW-0732">Signal</keyword>
<evidence type="ECO:0000256" key="1">
    <source>
        <dbReference type="ARBA" id="ARBA00006987"/>
    </source>
</evidence>
<dbReference type="InterPro" id="IPR005064">
    <property type="entry name" value="BUG"/>
</dbReference>
<sequence>MLRRHLLPAAAGVLALPGIARAAYPEKSITLMVGYAPGGATDVVMRLIAPHLSRELGQPVVVENRSGAATAIANTAVAQARPDGYTLLVGTNSLAINVALTPGATPADPLTALEPVGEIYYIPFAMAVRPTLGVNTLAELINKAKQQPDVLNYGSSGSGSVNHLLTELLLQRSGAKMTHIPLRGGGPSLIELRAERIDCFYATPLDIAGLVAERKAKLLAISAPARIPSLPDLPSVSEFYQGCAGALWQGLFTPPGTDQAIKTRLHNALRKALTNEELLARFVTQGVVVMDGDAAALHQRLKDEIALWPGIIRDAGITPG</sequence>
<accession>A0A437MDN7</accession>
<dbReference type="Gene3D" id="3.40.190.10">
    <property type="entry name" value="Periplasmic binding protein-like II"/>
    <property type="match status" value="1"/>
</dbReference>
<dbReference type="PIRSF" id="PIRSF017082">
    <property type="entry name" value="YflP"/>
    <property type="match status" value="1"/>
</dbReference>
<dbReference type="InterPro" id="IPR042100">
    <property type="entry name" value="Bug_dom1"/>
</dbReference>
<reference evidence="3 4" key="1">
    <citation type="submission" date="2019-01" db="EMBL/GenBank/DDBJ databases">
        <authorList>
            <person name="Chen W.-M."/>
        </authorList>
    </citation>
    <scope>NUCLEOTIDE SEQUENCE [LARGE SCALE GENOMIC DNA]</scope>
    <source>
        <strain evidence="3 4">CCP-6</strain>
    </source>
</reference>
<protein>
    <submittedName>
        <fullName evidence="3">Tripartite tricarboxylate transporter substrate binding protein</fullName>
    </submittedName>
</protein>
<dbReference type="OrthoDB" id="7249444at2"/>
<comment type="similarity">
    <text evidence="1">Belongs to the UPF0065 (bug) family.</text>
</comment>
<dbReference type="SUPFAM" id="SSF53850">
    <property type="entry name" value="Periplasmic binding protein-like II"/>
    <property type="match status" value="1"/>
</dbReference>
<gene>
    <name evidence="3" type="ORF">EOD42_15925</name>
</gene>
<evidence type="ECO:0000313" key="3">
    <source>
        <dbReference type="EMBL" id="RVT95683.1"/>
    </source>
</evidence>
<dbReference type="Pfam" id="PF03401">
    <property type="entry name" value="TctC"/>
    <property type="match status" value="1"/>
</dbReference>
<keyword evidence="4" id="KW-1185">Reference proteome</keyword>
<dbReference type="PANTHER" id="PTHR42928:SF5">
    <property type="entry name" value="BLR1237 PROTEIN"/>
    <property type="match status" value="1"/>
</dbReference>
<dbReference type="CDD" id="cd07012">
    <property type="entry name" value="PBP2_Bug_TTT"/>
    <property type="match status" value="1"/>
</dbReference>
<comment type="caution">
    <text evidence="3">The sequence shown here is derived from an EMBL/GenBank/DDBJ whole genome shotgun (WGS) entry which is preliminary data.</text>
</comment>
<dbReference type="Gene3D" id="3.40.190.150">
    <property type="entry name" value="Bordetella uptake gene, domain 1"/>
    <property type="match status" value="1"/>
</dbReference>
<evidence type="ECO:0000313" key="4">
    <source>
        <dbReference type="Proteomes" id="UP000282957"/>
    </source>
</evidence>
<organism evidence="3 4">
    <name type="scientific">Rhodovarius crocodyli</name>
    <dbReference type="NCBI Taxonomy" id="1979269"/>
    <lineage>
        <taxon>Bacteria</taxon>
        <taxon>Pseudomonadati</taxon>
        <taxon>Pseudomonadota</taxon>
        <taxon>Alphaproteobacteria</taxon>
        <taxon>Acetobacterales</taxon>
        <taxon>Roseomonadaceae</taxon>
        <taxon>Rhodovarius</taxon>
    </lineage>
</organism>
<dbReference type="EMBL" id="SACL01000005">
    <property type="protein sequence ID" value="RVT95683.1"/>
    <property type="molecule type" value="Genomic_DNA"/>
</dbReference>
<dbReference type="Proteomes" id="UP000282957">
    <property type="component" value="Unassembled WGS sequence"/>
</dbReference>
<proteinExistence type="inferred from homology"/>
<feature type="signal peptide" evidence="2">
    <location>
        <begin position="1"/>
        <end position="22"/>
    </location>
</feature>
<evidence type="ECO:0000256" key="2">
    <source>
        <dbReference type="SAM" id="SignalP"/>
    </source>
</evidence>
<feature type="chain" id="PRO_5019250395" evidence="2">
    <location>
        <begin position="23"/>
        <end position="320"/>
    </location>
</feature>
<dbReference type="AlphaFoldDB" id="A0A437MDN7"/>
<dbReference type="RefSeq" id="WP_127788543.1">
    <property type="nucleotide sequence ID" value="NZ_SACL01000005.1"/>
</dbReference>
<name>A0A437MDN7_9PROT</name>